<dbReference type="SUPFAM" id="SSF54826">
    <property type="entry name" value="Enolase N-terminal domain-like"/>
    <property type="match status" value="1"/>
</dbReference>
<keyword evidence="2 5" id="KW-0479">Metal-binding</keyword>
<dbReference type="CDD" id="cd03319">
    <property type="entry name" value="L-Ala-DL-Glu_epimerase"/>
    <property type="match status" value="1"/>
</dbReference>
<reference evidence="8" key="1">
    <citation type="journal article" date="2019" name="Int. J. Syst. Evol. Microbiol.">
        <title>The Global Catalogue of Microorganisms (GCM) 10K type strain sequencing project: providing services to taxonomists for standard genome sequencing and annotation.</title>
        <authorList>
            <consortium name="The Broad Institute Genomics Platform"/>
            <consortium name="The Broad Institute Genome Sequencing Center for Infectious Disease"/>
            <person name="Wu L."/>
            <person name="Ma J."/>
        </authorList>
    </citation>
    <scope>NUCLEOTIDE SEQUENCE [LARGE SCALE GENOMIC DNA]</scope>
    <source>
        <strain evidence="8">JCM 32226</strain>
    </source>
</reference>
<dbReference type="SFLD" id="SFLDG00180">
    <property type="entry name" value="muconate_cycloisomerase"/>
    <property type="match status" value="1"/>
</dbReference>
<comment type="caution">
    <text evidence="7">The sequence shown here is derived from an EMBL/GenBank/DDBJ whole genome shotgun (WGS) entry which is preliminary data.</text>
</comment>
<accession>A0ABP8Q9B2</accession>
<gene>
    <name evidence="7" type="ORF">GCM10023095_19600</name>
</gene>
<dbReference type="PROSITE" id="PS00909">
    <property type="entry name" value="MR_MLE_2"/>
    <property type="match status" value="1"/>
</dbReference>
<dbReference type="Gene3D" id="3.30.390.10">
    <property type="entry name" value="Enolase-like, N-terminal domain"/>
    <property type="match status" value="1"/>
</dbReference>
<sequence length="330" mass="35613">MRRLTVRSEHWPLHEPFIISRLDPFVDAAVVVVEIEEDGLIGRGECEHTDLYEADYPAILPQLEAVRDAIEAGADRLALQQLLPPGCACSALDCALWDLEAKRSGVPVWQCLGLTQPPAPLTTAFTLSLRSPQEMGEAAGRAAARPLLKLKLGQPQGDLERVAAVRTAAPRARLIVDANTGWQRQQLIDYLPRLKALGVELIEQPFAVGCEAWLDGIDRLVPIAADESCLSRESLPALIGRFDLVNIKLDKSGGLTEAWALAQAAREQGFDIMVGCNIGTSLAMAPAVLLAQGARVVDLDGPLLLKTDHAQGLQYQGSTLYPPQAALWGG</sequence>
<dbReference type="SFLD" id="SFLDS00001">
    <property type="entry name" value="Enolase"/>
    <property type="match status" value="1"/>
</dbReference>
<dbReference type="EC" id="5.1.1.-" evidence="5"/>
<evidence type="ECO:0000259" key="6">
    <source>
        <dbReference type="SMART" id="SM00922"/>
    </source>
</evidence>
<dbReference type="RefSeq" id="WP_345012520.1">
    <property type="nucleotide sequence ID" value="NZ_BAABFC010000012.1"/>
</dbReference>
<dbReference type="InterPro" id="IPR029017">
    <property type="entry name" value="Enolase-like_N"/>
</dbReference>
<comment type="cofactor">
    <cofactor evidence="5">
        <name>Mg(2+)</name>
        <dbReference type="ChEBI" id="CHEBI:18420"/>
    </cofactor>
    <text evidence="5">Binds 1 Mg(2+) ion per subunit.</text>
</comment>
<dbReference type="Proteomes" id="UP001501321">
    <property type="component" value="Unassembled WGS sequence"/>
</dbReference>
<dbReference type="Gene3D" id="3.20.20.120">
    <property type="entry name" value="Enolase-like C-terminal domain"/>
    <property type="match status" value="1"/>
</dbReference>
<dbReference type="PANTHER" id="PTHR48073:SF2">
    <property type="entry name" value="O-SUCCINYLBENZOATE SYNTHASE"/>
    <property type="match status" value="1"/>
</dbReference>
<dbReference type="InterPro" id="IPR034603">
    <property type="entry name" value="Dipeptide_epimerase"/>
</dbReference>
<dbReference type="Pfam" id="PF02746">
    <property type="entry name" value="MR_MLE_N"/>
    <property type="match status" value="1"/>
</dbReference>
<evidence type="ECO:0000256" key="4">
    <source>
        <dbReference type="ARBA" id="ARBA00023235"/>
    </source>
</evidence>
<dbReference type="NCBIfam" id="NF042940">
    <property type="entry name" value="racemase_DgcA"/>
    <property type="match status" value="1"/>
</dbReference>
<evidence type="ECO:0000256" key="1">
    <source>
        <dbReference type="ARBA" id="ARBA00008031"/>
    </source>
</evidence>
<dbReference type="SFLD" id="SFLDF00010">
    <property type="entry name" value="dipeptide_epimerase"/>
    <property type="match status" value="1"/>
</dbReference>
<dbReference type="EMBL" id="BAABFC010000012">
    <property type="protein sequence ID" value="GAA4499434.1"/>
    <property type="molecule type" value="Genomic_DNA"/>
</dbReference>
<dbReference type="InterPro" id="IPR013341">
    <property type="entry name" value="Mandelate_racemase_N_dom"/>
</dbReference>
<name>A0ABP8Q9B2_9GAMM</name>
<keyword evidence="4 5" id="KW-0413">Isomerase</keyword>
<dbReference type="InterPro" id="IPR029065">
    <property type="entry name" value="Enolase_C-like"/>
</dbReference>
<dbReference type="InterPro" id="IPR018110">
    <property type="entry name" value="Mandel_Rmase/mucon_lact_enz_CS"/>
</dbReference>
<dbReference type="SMART" id="SM00922">
    <property type="entry name" value="MR_MLE"/>
    <property type="match status" value="1"/>
</dbReference>
<dbReference type="InterPro" id="IPR013342">
    <property type="entry name" value="Mandelate_racemase_C"/>
</dbReference>
<keyword evidence="3 5" id="KW-0460">Magnesium</keyword>
<protein>
    <recommendedName>
        <fullName evidence="5">Dipeptide epimerase</fullName>
        <ecNumber evidence="5">5.1.1.-</ecNumber>
    </recommendedName>
</protein>
<dbReference type="InterPro" id="IPR036849">
    <property type="entry name" value="Enolase-like_C_sf"/>
</dbReference>
<evidence type="ECO:0000256" key="5">
    <source>
        <dbReference type="RuleBase" id="RU366006"/>
    </source>
</evidence>
<dbReference type="SUPFAM" id="SSF51604">
    <property type="entry name" value="Enolase C-terminal domain-like"/>
    <property type="match status" value="1"/>
</dbReference>
<organism evidence="7 8">
    <name type="scientific">Pseudaeromonas paramecii</name>
    <dbReference type="NCBI Taxonomy" id="2138166"/>
    <lineage>
        <taxon>Bacteria</taxon>
        <taxon>Pseudomonadati</taxon>
        <taxon>Pseudomonadota</taxon>
        <taxon>Gammaproteobacteria</taxon>
        <taxon>Aeromonadales</taxon>
        <taxon>Aeromonadaceae</taxon>
        <taxon>Pseudaeromonas</taxon>
    </lineage>
</organism>
<evidence type="ECO:0000313" key="8">
    <source>
        <dbReference type="Proteomes" id="UP001501321"/>
    </source>
</evidence>
<dbReference type="PANTHER" id="PTHR48073">
    <property type="entry name" value="O-SUCCINYLBENZOATE SYNTHASE-RELATED"/>
    <property type="match status" value="1"/>
</dbReference>
<evidence type="ECO:0000256" key="2">
    <source>
        <dbReference type="ARBA" id="ARBA00022723"/>
    </source>
</evidence>
<evidence type="ECO:0000256" key="3">
    <source>
        <dbReference type="ARBA" id="ARBA00022842"/>
    </source>
</evidence>
<feature type="domain" description="Mandelate racemase/muconate lactonizing enzyme C-terminal" evidence="6">
    <location>
        <begin position="132"/>
        <end position="224"/>
    </location>
</feature>
<comment type="similarity">
    <text evidence="1 5">Belongs to the mandelate racemase/muconate lactonizing enzyme family.</text>
</comment>
<evidence type="ECO:0000313" key="7">
    <source>
        <dbReference type="EMBL" id="GAA4499434.1"/>
    </source>
</evidence>
<proteinExistence type="inferred from homology"/>
<keyword evidence="8" id="KW-1185">Reference proteome</keyword>
<dbReference type="Pfam" id="PF13378">
    <property type="entry name" value="MR_MLE_C"/>
    <property type="match status" value="1"/>
</dbReference>